<name>A0A846XQ59_9NOCA</name>
<gene>
    <name evidence="2" type="ORF">HGA13_27825</name>
</gene>
<evidence type="ECO:0000313" key="3">
    <source>
        <dbReference type="Proteomes" id="UP000565715"/>
    </source>
</evidence>
<accession>A0A846XQ59</accession>
<dbReference type="PROSITE" id="PS51257">
    <property type="entry name" value="PROKAR_LIPOPROTEIN"/>
    <property type="match status" value="1"/>
</dbReference>
<protein>
    <submittedName>
        <fullName evidence="2">Uncharacterized protein</fullName>
    </submittedName>
</protein>
<reference evidence="2 3" key="1">
    <citation type="submission" date="2020-04" db="EMBL/GenBank/DDBJ databases">
        <title>MicrobeNet Type strains.</title>
        <authorList>
            <person name="Nicholson A.C."/>
        </authorList>
    </citation>
    <scope>NUCLEOTIDE SEQUENCE [LARGE SCALE GENOMIC DNA]</scope>
    <source>
        <strain evidence="2 3">DSM 45078</strain>
    </source>
</reference>
<evidence type="ECO:0000256" key="1">
    <source>
        <dbReference type="SAM" id="SignalP"/>
    </source>
</evidence>
<organism evidence="2 3">
    <name type="scientific">Nocardia speluncae</name>
    <dbReference type="NCBI Taxonomy" id="419477"/>
    <lineage>
        <taxon>Bacteria</taxon>
        <taxon>Bacillati</taxon>
        <taxon>Actinomycetota</taxon>
        <taxon>Actinomycetes</taxon>
        <taxon>Mycobacteriales</taxon>
        <taxon>Nocardiaceae</taxon>
        <taxon>Nocardia</taxon>
    </lineage>
</organism>
<comment type="caution">
    <text evidence="2">The sequence shown here is derived from an EMBL/GenBank/DDBJ whole genome shotgun (WGS) entry which is preliminary data.</text>
</comment>
<proteinExistence type="predicted"/>
<dbReference type="AlphaFoldDB" id="A0A846XQ59"/>
<keyword evidence="1" id="KW-0732">Signal</keyword>
<feature type="signal peptide" evidence="1">
    <location>
        <begin position="1"/>
        <end position="25"/>
    </location>
</feature>
<keyword evidence="3" id="KW-1185">Reference proteome</keyword>
<sequence>MQRLDPRRFGLICAAAALVTGATLAGCANQIEGVATPNAAEATAYRSFASSSSAAATSSQIAAARDKAIADNCGLFPGTTGTGVTKYNEFVDAHDSNAPDYDAKRDAAVTALDNAADQVEGGMNAAGADLPDELKAKFADYVDAARALSRSTREMNYASPVGPLNDASKRVNDARNAVRDTCPG</sequence>
<feature type="chain" id="PRO_5038591829" evidence="1">
    <location>
        <begin position="26"/>
        <end position="184"/>
    </location>
</feature>
<evidence type="ECO:0000313" key="2">
    <source>
        <dbReference type="EMBL" id="NKY36850.1"/>
    </source>
</evidence>
<dbReference type="Proteomes" id="UP000565715">
    <property type="component" value="Unassembled WGS sequence"/>
</dbReference>
<dbReference type="RefSeq" id="WP_068039427.1">
    <property type="nucleotide sequence ID" value="NZ_JAAXOO010000007.1"/>
</dbReference>
<dbReference type="EMBL" id="JAAXOO010000007">
    <property type="protein sequence ID" value="NKY36850.1"/>
    <property type="molecule type" value="Genomic_DNA"/>
</dbReference>